<reference evidence="1 2" key="1">
    <citation type="submission" date="2018-10" db="EMBL/GenBank/DDBJ databases">
        <title>Genomic Encyclopedia of Type Strains, Phase IV (KMG-IV): sequencing the most valuable type-strain genomes for metagenomic binning, comparative biology and taxonomic classification.</title>
        <authorList>
            <person name="Goeker M."/>
        </authorList>
    </citation>
    <scope>NUCLEOTIDE SEQUENCE [LARGE SCALE GENOMIC DNA]</scope>
    <source>
        <strain evidence="1 2">DSM 23841</strain>
    </source>
</reference>
<comment type="caution">
    <text evidence="1">The sequence shown here is derived from an EMBL/GenBank/DDBJ whole genome shotgun (WGS) entry which is preliminary data.</text>
</comment>
<evidence type="ECO:0008006" key="3">
    <source>
        <dbReference type="Google" id="ProtNLM"/>
    </source>
</evidence>
<evidence type="ECO:0000313" key="1">
    <source>
        <dbReference type="EMBL" id="RKT60759.1"/>
    </source>
</evidence>
<dbReference type="Proteomes" id="UP000270626">
    <property type="component" value="Unassembled WGS sequence"/>
</dbReference>
<gene>
    <name evidence="1" type="ORF">DFR40_0905</name>
</gene>
<keyword evidence="2" id="KW-1185">Reference proteome</keyword>
<organism evidence="1 2">
    <name type="scientific">Azonexus fungiphilus</name>
    <dbReference type="NCBI Taxonomy" id="146940"/>
    <lineage>
        <taxon>Bacteria</taxon>
        <taxon>Pseudomonadati</taxon>
        <taxon>Pseudomonadota</taxon>
        <taxon>Betaproteobacteria</taxon>
        <taxon>Rhodocyclales</taxon>
        <taxon>Azonexaceae</taxon>
        <taxon>Azonexus</taxon>
    </lineage>
</organism>
<dbReference type="EMBL" id="RBXP01000011">
    <property type="protein sequence ID" value="RKT60759.1"/>
    <property type="molecule type" value="Genomic_DNA"/>
</dbReference>
<protein>
    <recommendedName>
        <fullName evidence="3">DUF2845 domain-containing protein</fullName>
    </recommendedName>
</protein>
<accession>A0A495WHC1</accession>
<evidence type="ECO:0000313" key="2">
    <source>
        <dbReference type="Proteomes" id="UP000270626"/>
    </source>
</evidence>
<dbReference type="AlphaFoldDB" id="A0A495WHC1"/>
<dbReference type="RefSeq" id="WP_211329719.1">
    <property type="nucleotide sequence ID" value="NZ_RBXP01000011.1"/>
</dbReference>
<name>A0A495WHC1_9RHOO</name>
<sequence length="107" mass="12217">MEILVIIIGGAIAFVLFLNHMNKKRRAALIEKYKDESIVAKIMGRMIWQGQTPEQLTDSLGTPVDVDRKVLKTKTKEIWKYNQTGKGRFALRVTLENGEVVGWEQKS</sequence>
<proteinExistence type="predicted"/>